<dbReference type="EMBL" id="NEFX01000018">
    <property type="protein sequence ID" value="OTW30518.1"/>
    <property type="molecule type" value="Genomic_DNA"/>
</dbReference>
<dbReference type="RefSeq" id="WP_085622023.1">
    <property type="nucleotide sequence ID" value="NZ_JAPTFZ010000006.1"/>
</dbReference>
<sequence>MKDEQITQQTITYLMEKYKGLIKLEMDYQEWKERNPDKSRWDYKDKRPSKAELKRFRLLLKELMIEFEKGLNFYG</sequence>
<dbReference type="Proteomes" id="UP000195208">
    <property type="component" value="Unassembled WGS sequence"/>
</dbReference>
<evidence type="ECO:0000313" key="2">
    <source>
        <dbReference type="Proteomes" id="UP000195208"/>
    </source>
</evidence>
<protein>
    <submittedName>
        <fullName evidence="1">Uncharacterized protein</fullName>
    </submittedName>
</protein>
<name>A0ABX3Z0U4_9STAP</name>
<reference evidence="1 2" key="1">
    <citation type="submission" date="2017-04" db="EMBL/GenBank/DDBJ databases">
        <title>Staphylococcus agnetis, a potential pathogen in the broiler production.</title>
        <authorList>
            <person name="Poulsen L."/>
        </authorList>
    </citation>
    <scope>NUCLEOTIDE SEQUENCE [LARGE SCALE GENOMIC DNA]</scope>
    <source>
        <strain evidence="1 2">723_310714_2_2_spleen</strain>
    </source>
</reference>
<evidence type="ECO:0000313" key="1">
    <source>
        <dbReference type="EMBL" id="OTW30518.1"/>
    </source>
</evidence>
<proteinExistence type="predicted"/>
<organism evidence="1 2">
    <name type="scientific">Staphylococcus agnetis</name>
    <dbReference type="NCBI Taxonomy" id="985762"/>
    <lineage>
        <taxon>Bacteria</taxon>
        <taxon>Bacillati</taxon>
        <taxon>Bacillota</taxon>
        <taxon>Bacilli</taxon>
        <taxon>Bacillales</taxon>
        <taxon>Staphylococcaceae</taxon>
        <taxon>Staphylococcus</taxon>
    </lineage>
</organism>
<gene>
    <name evidence="1" type="ORF">B9M88_09625</name>
</gene>
<keyword evidence="2" id="KW-1185">Reference proteome</keyword>
<accession>A0ABX3Z0U4</accession>
<comment type="caution">
    <text evidence="1">The sequence shown here is derived from an EMBL/GenBank/DDBJ whole genome shotgun (WGS) entry which is preliminary data.</text>
</comment>